<keyword evidence="2" id="KW-0472">Membrane</keyword>
<comment type="caution">
    <text evidence="3">The sequence shown here is derived from an EMBL/GenBank/DDBJ whole genome shotgun (WGS) entry which is preliminary data.</text>
</comment>
<dbReference type="Proteomes" id="UP001487740">
    <property type="component" value="Unassembled WGS sequence"/>
</dbReference>
<evidence type="ECO:0000256" key="1">
    <source>
        <dbReference type="SAM" id="MobiDB-lite"/>
    </source>
</evidence>
<dbReference type="AlphaFoldDB" id="A0AAW0TE32"/>
<evidence type="ECO:0000313" key="3">
    <source>
        <dbReference type="EMBL" id="KAK8385586.1"/>
    </source>
</evidence>
<feature type="region of interest" description="Disordered" evidence="1">
    <location>
        <begin position="487"/>
        <end position="522"/>
    </location>
</feature>
<evidence type="ECO:0000313" key="4">
    <source>
        <dbReference type="Proteomes" id="UP001487740"/>
    </source>
</evidence>
<keyword evidence="2" id="KW-1133">Transmembrane helix</keyword>
<dbReference type="EMBL" id="JARAKH010000032">
    <property type="protein sequence ID" value="KAK8385586.1"/>
    <property type="molecule type" value="Genomic_DNA"/>
</dbReference>
<feature type="transmembrane region" description="Helical" evidence="2">
    <location>
        <begin position="100"/>
        <end position="121"/>
    </location>
</feature>
<proteinExistence type="predicted"/>
<feature type="transmembrane region" description="Helical" evidence="2">
    <location>
        <begin position="66"/>
        <end position="88"/>
    </location>
</feature>
<name>A0AAW0TE32_SCYPA</name>
<feature type="compositionally biased region" description="Low complexity" evidence="1">
    <location>
        <begin position="352"/>
        <end position="364"/>
    </location>
</feature>
<accession>A0AAW0TE32</accession>
<keyword evidence="4" id="KW-1185">Reference proteome</keyword>
<reference evidence="3 4" key="1">
    <citation type="submission" date="2023-03" db="EMBL/GenBank/DDBJ databases">
        <title>High-quality genome of Scylla paramamosain provides insights in environmental adaptation.</title>
        <authorList>
            <person name="Zhang L."/>
        </authorList>
    </citation>
    <scope>NUCLEOTIDE SEQUENCE [LARGE SCALE GENOMIC DNA]</scope>
    <source>
        <strain evidence="3">LZ_2023a</strain>
        <tissue evidence="3">Muscle</tissue>
    </source>
</reference>
<feature type="transmembrane region" description="Helical" evidence="2">
    <location>
        <begin position="38"/>
        <end position="60"/>
    </location>
</feature>
<sequence>MFIAGWDWRLVGTGGGLVGTGRAATRVMPGKNTSKSHAFVSASFSAFFSASSSVFVFFFVDIFVSASFSASVSFFFNISFHISVCVFLQCLLRQHLLSTAFFVSAFVSTSSSASFSISLVFPSRLLGHLIPERSVAECGIPVESREDRPVSRGASPGHAGQVEPYCTRPQGSLLPGSERNSGLRHPNPEDAQKSRLLFAVVTLLRVKFHSIYKEPDCLVWVWAPSGGTRRVEVVVVVVVGGCGGNGGRKRAGVSSSVYLKPGGGNRQLAPHQTGACWQLSLGGKHGISKACEKPLYRVLRRLPHLSCAQTHLSISRALACVFPSCICPASRYLQNPPRPVTVNLAKLRDSKTSAGASSQSGSTQLDSGSESLDEVKPSLSSLDSPLTNVNSHMVQDAVGHTDLYSELSKVGGGANGMSSVAPVPASVSSASAIAAAYQTQLSLAAAAAVAARHTAGGPTDPTAGPHMAPPPHHHDILHDYHSFSAWRPRAPGGASGVEWRPPSQPGGVTQRAVIPPSPSVMQ</sequence>
<feature type="compositionally biased region" description="Polar residues" evidence="1">
    <location>
        <begin position="378"/>
        <end position="387"/>
    </location>
</feature>
<feature type="region of interest" description="Disordered" evidence="1">
    <location>
        <begin position="454"/>
        <end position="473"/>
    </location>
</feature>
<feature type="region of interest" description="Disordered" evidence="1">
    <location>
        <begin position="146"/>
        <end position="165"/>
    </location>
</feature>
<feature type="region of interest" description="Disordered" evidence="1">
    <location>
        <begin position="351"/>
        <end position="387"/>
    </location>
</feature>
<organism evidence="3 4">
    <name type="scientific">Scylla paramamosain</name>
    <name type="common">Mud crab</name>
    <dbReference type="NCBI Taxonomy" id="85552"/>
    <lineage>
        <taxon>Eukaryota</taxon>
        <taxon>Metazoa</taxon>
        <taxon>Ecdysozoa</taxon>
        <taxon>Arthropoda</taxon>
        <taxon>Crustacea</taxon>
        <taxon>Multicrustacea</taxon>
        <taxon>Malacostraca</taxon>
        <taxon>Eumalacostraca</taxon>
        <taxon>Eucarida</taxon>
        <taxon>Decapoda</taxon>
        <taxon>Pleocyemata</taxon>
        <taxon>Brachyura</taxon>
        <taxon>Eubrachyura</taxon>
        <taxon>Portunoidea</taxon>
        <taxon>Portunidae</taxon>
        <taxon>Portuninae</taxon>
        <taxon>Scylla</taxon>
    </lineage>
</organism>
<gene>
    <name evidence="3" type="ORF">O3P69_016391</name>
</gene>
<keyword evidence="2" id="KW-0812">Transmembrane</keyword>
<evidence type="ECO:0000256" key="2">
    <source>
        <dbReference type="SAM" id="Phobius"/>
    </source>
</evidence>
<protein>
    <submittedName>
        <fullName evidence="3">Uncharacterized protein</fullName>
    </submittedName>
</protein>